<evidence type="ECO:0000259" key="9">
    <source>
        <dbReference type="Pfam" id="PF02729"/>
    </source>
</evidence>
<feature type="binding site" evidence="7">
    <location>
        <begin position="234"/>
        <end position="235"/>
    </location>
    <ligand>
        <name>L-ornithine</name>
        <dbReference type="ChEBI" id="CHEBI:46911"/>
    </ligand>
</feature>
<dbReference type="GO" id="GO:0005737">
    <property type="term" value="C:cytoplasm"/>
    <property type="evidence" value="ECO:0007669"/>
    <property type="project" value="UniProtKB-SubCell"/>
</dbReference>
<gene>
    <name evidence="10" type="ORF">A2310_01825</name>
</gene>
<dbReference type="PRINTS" id="PR00102">
    <property type="entry name" value="OTCASE"/>
</dbReference>
<feature type="binding site" evidence="7">
    <location>
        <position position="298"/>
    </location>
    <ligand>
        <name>carbamoyl phosphate</name>
        <dbReference type="ChEBI" id="CHEBI:58228"/>
    </ligand>
</feature>
<dbReference type="InterPro" id="IPR024904">
    <property type="entry name" value="OTCase_ArgI"/>
</dbReference>
<evidence type="ECO:0000313" key="10">
    <source>
        <dbReference type="EMBL" id="OGC22382.1"/>
    </source>
</evidence>
<proteinExistence type="inferred from homology"/>
<name>A0A1F4SPL0_UNCSA</name>
<comment type="subcellular location">
    <subcellularLocation>
        <location evidence="7">Cytoplasm</location>
    </subcellularLocation>
</comment>
<feature type="binding site" evidence="7">
    <location>
        <position position="102"/>
    </location>
    <ligand>
        <name>carbamoyl phosphate</name>
        <dbReference type="ChEBI" id="CHEBI:58228"/>
    </ligand>
</feature>
<evidence type="ECO:0000256" key="7">
    <source>
        <dbReference type="HAMAP-Rule" id="MF_01109"/>
    </source>
</evidence>
<comment type="similarity">
    <text evidence="2 7">Belongs to the aspartate/ornithine carbamoyltransferase superfamily. OTCase family.</text>
</comment>
<dbReference type="Pfam" id="PF02729">
    <property type="entry name" value="OTCace_N"/>
    <property type="match status" value="1"/>
</dbReference>
<feature type="domain" description="Aspartate/ornithine carbamoyltransferase Asp/Orn-binding" evidence="8">
    <location>
        <begin position="154"/>
        <end position="308"/>
    </location>
</feature>
<evidence type="ECO:0000256" key="4">
    <source>
        <dbReference type="ARBA" id="ARBA00016634"/>
    </source>
</evidence>
<dbReference type="FunFam" id="3.40.50.1370:FF:000008">
    <property type="entry name" value="Ornithine carbamoyltransferase"/>
    <property type="match status" value="1"/>
</dbReference>
<evidence type="ECO:0000259" key="8">
    <source>
        <dbReference type="Pfam" id="PF00185"/>
    </source>
</evidence>
<dbReference type="AlphaFoldDB" id="A0A1F4SPL0"/>
<dbReference type="PANTHER" id="PTHR45753">
    <property type="entry name" value="ORNITHINE CARBAMOYLTRANSFERASE, MITOCHONDRIAL"/>
    <property type="match status" value="1"/>
</dbReference>
<dbReference type="PRINTS" id="PR00100">
    <property type="entry name" value="AOTCASE"/>
</dbReference>
<comment type="pathway">
    <text evidence="1">Amino-acid biosynthesis; L-arginine biosynthesis; L-arginine from L-ornithine and carbamoyl phosphate: step 1/3.</text>
</comment>
<evidence type="ECO:0000256" key="2">
    <source>
        <dbReference type="ARBA" id="ARBA00007805"/>
    </source>
</evidence>
<dbReference type="GO" id="GO:0042450">
    <property type="term" value="P:L-arginine biosynthetic process via ornithine"/>
    <property type="evidence" value="ECO:0007669"/>
    <property type="project" value="UniProtKB-UniRule"/>
</dbReference>
<dbReference type="InterPro" id="IPR006130">
    <property type="entry name" value="Asp/Orn_carbamoylTrfase"/>
</dbReference>
<evidence type="ECO:0000256" key="3">
    <source>
        <dbReference type="ARBA" id="ARBA00013007"/>
    </source>
</evidence>
<dbReference type="PANTHER" id="PTHR45753:SF3">
    <property type="entry name" value="ORNITHINE TRANSCARBAMYLASE, MITOCHONDRIAL"/>
    <property type="match status" value="1"/>
</dbReference>
<dbReference type="InterPro" id="IPR036901">
    <property type="entry name" value="Asp/Orn_carbamoylTrfase_sf"/>
</dbReference>
<keyword evidence="7" id="KW-0963">Cytoplasm</keyword>
<dbReference type="InterPro" id="IPR006132">
    <property type="entry name" value="Asp/Orn_carbamoyltranf_P-bd"/>
</dbReference>
<feature type="domain" description="Aspartate/ornithine carbamoyltransferase carbamoyl-P binding" evidence="9">
    <location>
        <begin position="2"/>
        <end position="142"/>
    </location>
</feature>
<dbReference type="Gene3D" id="3.40.50.1370">
    <property type="entry name" value="Aspartate/ornithine carbamoyltransferase"/>
    <property type="match status" value="2"/>
</dbReference>
<dbReference type="PROSITE" id="PS00097">
    <property type="entry name" value="CARBAMOYLTRANSFERASE"/>
    <property type="match status" value="1"/>
</dbReference>
<keyword evidence="5 7" id="KW-0808">Transferase</keyword>
<evidence type="ECO:0000256" key="6">
    <source>
        <dbReference type="ARBA" id="ARBA00048772"/>
    </source>
</evidence>
<evidence type="ECO:0000256" key="5">
    <source>
        <dbReference type="ARBA" id="ARBA00022679"/>
    </source>
</evidence>
<comment type="caution">
    <text evidence="7">Lacks conserved residue(s) required for the propagation of feature annotation.</text>
</comment>
<dbReference type="GO" id="GO:0004585">
    <property type="term" value="F:ornithine carbamoyltransferase activity"/>
    <property type="evidence" value="ECO:0007669"/>
    <property type="project" value="UniProtKB-UniRule"/>
</dbReference>
<dbReference type="SUPFAM" id="SSF53671">
    <property type="entry name" value="Aspartate/ornithine carbamoyltransferase"/>
    <property type="match status" value="1"/>
</dbReference>
<dbReference type="Proteomes" id="UP000178417">
    <property type="component" value="Unassembled WGS sequence"/>
</dbReference>
<dbReference type="NCBIfam" id="NF001986">
    <property type="entry name" value="PRK00779.1"/>
    <property type="match status" value="1"/>
</dbReference>
<feature type="binding site" evidence="7">
    <location>
        <begin position="270"/>
        <end position="271"/>
    </location>
    <ligand>
        <name>carbamoyl phosphate</name>
        <dbReference type="ChEBI" id="CHEBI:58228"/>
    </ligand>
</feature>
<evidence type="ECO:0000313" key="11">
    <source>
        <dbReference type="Proteomes" id="UP000178417"/>
    </source>
</evidence>
<dbReference type="NCBIfam" id="TIGR00658">
    <property type="entry name" value="orni_carb_tr"/>
    <property type="match status" value="1"/>
</dbReference>
<comment type="catalytic activity">
    <reaction evidence="6 7">
        <text>carbamoyl phosphate + L-ornithine = L-citrulline + phosphate + H(+)</text>
        <dbReference type="Rhea" id="RHEA:19513"/>
        <dbReference type="ChEBI" id="CHEBI:15378"/>
        <dbReference type="ChEBI" id="CHEBI:43474"/>
        <dbReference type="ChEBI" id="CHEBI:46911"/>
        <dbReference type="ChEBI" id="CHEBI:57743"/>
        <dbReference type="ChEBI" id="CHEBI:58228"/>
        <dbReference type="EC" id="2.1.3.3"/>
    </reaction>
</comment>
<comment type="caution">
    <text evidence="10">The sequence shown here is derived from an EMBL/GenBank/DDBJ whole genome shotgun (WGS) entry which is preliminary data.</text>
</comment>
<dbReference type="GO" id="GO:0019240">
    <property type="term" value="P:citrulline biosynthetic process"/>
    <property type="evidence" value="ECO:0007669"/>
    <property type="project" value="TreeGrafter"/>
</dbReference>
<dbReference type="EMBL" id="MEUB01000029">
    <property type="protein sequence ID" value="OGC22382.1"/>
    <property type="molecule type" value="Genomic_DNA"/>
</dbReference>
<protein>
    <recommendedName>
        <fullName evidence="4 7">Ornithine carbamoyltransferase</fullName>
        <shortName evidence="7">OTCase</shortName>
        <ecNumber evidence="3 7">2.1.3.3</ecNumber>
    </recommendedName>
</protein>
<dbReference type="EC" id="2.1.3.3" evidence="3 7"/>
<feature type="binding site" evidence="7">
    <location>
        <position position="230"/>
    </location>
    <ligand>
        <name>L-ornithine</name>
        <dbReference type="ChEBI" id="CHEBI:46911"/>
    </ligand>
</feature>
<accession>A0A1F4SPL0</accession>
<dbReference type="HAMAP" id="MF_01109">
    <property type="entry name" value="OTCase"/>
    <property type="match status" value="1"/>
</dbReference>
<feature type="binding site" evidence="7">
    <location>
        <begin position="129"/>
        <end position="132"/>
    </location>
    <ligand>
        <name>carbamoyl phosphate</name>
        <dbReference type="ChEBI" id="CHEBI:58228"/>
    </ligand>
</feature>
<dbReference type="GO" id="GO:0016597">
    <property type="term" value="F:amino acid binding"/>
    <property type="evidence" value="ECO:0007669"/>
    <property type="project" value="InterPro"/>
</dbReference>
<dbReference type="InterPro" id="IPR002292">
    <property type="entry name" value="Orn/put_carbamltrans"/>
</dbReference>
<dbReference type="InterPro" id="IPR006131">
    <property type="entry name" value="Asp_carbamoyltransf_Asp/Orn-bd"/>
</dbReference>
<feature type="binding site" evidence="7">
    <location>
        <position position="166"/>
    </location>
    <ligand>
        <name>L-ornithine</name>
        <dbReference type="ChEBI" id="CHEBI:46911"/>
    </ligand>
</feature>
<evidence type="ECO:0000256" key="1">
    <source>
        <dbReference type="ARBA" id="ARBA00004975"/>
    </source>
</evidence>
<dbReference type="Pfam" id="PF00185">
    <property type="entry name" value="OTCace"/>
    <property type="match status" value="1"/>
</dbReference>
<sequence length="311" mass="34639">MKDLISIHDLTSLQVEEILSLARDLKQKQRNKEKHEYLWAKSLAMIFEKPSTRTRVSFEIGMWQLGGLAINLDQENIGLGARESIGDVAKTLSRYADGILIRTFEHKKVIDLAKSASVPVINGLSDLLHPCQALTDVFTIREEKGLEGAKKDGKGLKVAYIGDGNNVCHSLMFACAKVGINLTIAVPVGYEPDEEIVKMAFSDAKTAGIQIDILNDPIMAAKNADVIYTDVWTSMGQEAESKKRKADFEKFQINKELVKLAKPDFIFMHCLPAHRGEEVTDEVVDSTNSVVFDQAENRLHVQKAILTMLLR</sequence>
<feature type="binding site" evidence="7">
    <location>
        <begin position="51"/>
        <end position="54"/>
    </location>
    <ligand>
        <name>carbamoyl phosphate</name>
        <dbReference type="ChEBI" id="CHEBI:58228"/>
    </ligand>
</feature>
<dbReference type="STRING" id="1802579.A2310_01825"/>
<organism evidence="10 11">
    <name type="scientific">candidate division WOR-1 bacterium RIFOXYB2_FULL_37_13</name>
    <dbReference type="NCBI Taxonomy" id="1802579"/>
    <lineage>
        <taxon>Bacteria</taxon>
        <taxon>Bacillati</taxon>
        <taxon>Saganbacteria</taxon>
    </lineage>
</organism>
<reference evidence="10 11" key="1">
    <citation type="journal article" date="2016" name="Nat. Commun.">
        <title>Thousands of microbial genomes shed light on interconnected biogeochemical processes in an aquifer system.</title>
        <authorList>
            <person name="Anantharaman K."/>
            <person name="Brown C.T."/>
            <person name="Hug L.A."/>
            <person name="Sharon I."/>
            <person name="Castelle C.J."/>
            <person name="Probst A.J."/>
            <person name="Thomas B.C."/>
            <person name="Singh A."/>
            <person name="Wilkins M.J."/>
            <person name="Karaoz U."/>
            <person name="Brodie E.L."/>
            <person name="Williams K.H."/>
            <person name="Hubbard S.S."/>
            <person name="Banfield J.F."/>
        </authorList>
    </citation>
    <scope>NUCLEOTIDE SEQUENCE [LARGE SCALE GENOMIC DNA]</scope>
</reference>